<keyword evidence="3" id="KW-1185">Reference proteome</keyword>
<organism evidence="2 3">
    <name type="scientific">Bradyrhizobium huanghuaihaiense</name>
    <dbReference type="NCBI Taxonomy" id="990078"/>
    <lineage>
        <taxon>Bacteria</taxon>
        <taxon>Pseudomonadati</taxon>
        <taxon>Pseudomonadota</taxon>
        <taxon>Alphaproteobacteria</taxon>
        <taxon>Hyphomicrobiales</taxon>
        <taxon>Nitrobacteraceae</taxon>
        <taxon>Bradyrhizobium</taxon>
    </lineage>
</organism>
<dbReference type="Proteomes" id="UP000316291">
    <property type="component" value="Unassembled WGS sequence"/>
</dbReference>
<name>A0A562RV09_9BRAD</name>
<feature type="region of interest" description="Disordered" evidence="1">
    <location>
        <begin position="18"/>
        <end position="41"/>
    </location>
</feature>
<gene>
    <name evidence="2" type="ORF">IQ16_02861</name>
</gene>
<evidence type="ECO:0000313" key="3">
    <source>
        <dbReference type="Proteomes" id="UP000316291"/>
    </source>
</evidence>
<dbReference type="AlphaFoldDB" id="A0A562RV09"/>
<reference evidence="2 3" key="1">
    <citation type="journal article" date="2015" name="Stand. Genomic Sci.">
        <title>Genomic Encyclopedia of Bacterial and Archaeal Type Strains, Phase III: the genomes of soil and plant-associated and newly described type strains.</title>
        <authorList>
            <person name="Whitman W.B."/>
            <person name="Woyke T."/>
            <person name="Klenk H.P."/>
            <person name="Zhou Y."/>
            <person name="Lilburn T.G."/>
            <person name="Beck B.J."/>
            <person name="De Vos P."/>
            <person name="Vandamme P."/>
            <person name="Eisen J.A."/>
            <person name="Garrity G."/>
            <person name="Hugenholtz P."/>
            <person name="Kyrpides N.C."/>
        </authorList>
    </citation>
    <scope>NUCLEOTIDE SEQUENCE [LARGE SCALE GENOMIC DNA]</scope>
    <source>
        <strain evidence="2 3">CGMCC 1.10948</strain>
    </source>
</reference>
<accession>A0A562RV09</accession>
<sequence length="60" mass="6721">MDLTVSICVRDLRSISDGQPRKEVYPNNGLSTTSATDHNDHDGRSAFLIKVEAGRFRLMK</sequence>
<dbReference type="EMBL" id="VLLA01000005">
    <property type="protein sequence ID" value="TWI72186.1"/>
    <property type="molecule type" value="Genomic_DNA"/>
</dbReference>
<proteinExistence type="predicted"/>
<evidence type="ECO:0000256" key="1">
    <source>
        <dbReference type="SAM" id="MobiDB-lite"/>
    </source>
</evidence>
<comment type="caution">
    <text evidence="2">The sequence shown here is derived from an EMBL/GenBank/DDBJ whole genome shotgun (WGS) entry which is preliminary data.</text>
</comment>
<evidence type="ECO:0000313" key="2">
    <source>
        <dbReference type="EMBL" id="TWI72186.1"/>
    </source>
</evidence>
<protein>
    <submittedName>
        <fullName evidence="2">Uncharacterized protein</fullName>
    </submittedName>
</protein>